<evidence type="ECO:0000256" key="13">
    <source>
        <dbReference type="PIRNR" id="PIRNR002811"/>
    </source>
</evidence>
<comment type="cofactor">
    <cofactor evidence="13 14">
        <name>Zn(2+)</name>
        <dbReference type="ChEBI" id="CHEBI:29105"/>
    </cofactor>
    <text evidence="13 14">Binds 1 zinc ion per monomer.</text>
</comment>
<keyword evidence="2 12" id="KW-0639">Primosome</keyword>
<organism evidence="16 17">
    <name type="scientific">Candidatus Electronema aureum</name>
    <dbReference type="NCBI Taxonomy" id="2005002"/>
    <lineage>
        <taxon>Bacteria</taxon>
        <taxon>Pseudomonadati</taxon>
        <taxon>Thermodesulfobacteriota</taxon>
        <taxon>Desulfobulbia</taxon>
        <taxon>Desulfobulbales</taxon>
        <taxon>Desulfobulbaceae</taxon>
        <taxon>Candidatus Electronema</taxon>
    </lineage>
</organism>
<evidence type="ECO:0000256" key="3">
    <source>
        <dbReference type="ARBA" id="ARBA00022679"/>
    </source>
</evidence>
<accession>A0A521G1G7</accession>
<dbReference type="FunFam" id="3.90.980.10:FF:000001">
    <property type="entry name" value="DNA primase"/>
    <property type="match status" value="1"/>
</dbReference>
<protein>
    <recommendedName>
        <fullName evidence="12 13">DNA primase</fullName>
        <ecNumber evidence="12">2.7.7.101</ecNumber>
    </recommendedName>
</protein>
<evidence type="ECO:0000256" key="7">
    <source>
        <dbReference type="ARBA" id="ARBA00022771"/>
    </source>
</evidence>
<dbReference type="Pfam" id="PF08275">
    <property type="entry name" value="DNAG_N"/>
    <property type="match status" value="1"/>
</dbReference>
<comment type="subunit">
    <text evidence="12">Monomer. Interacts with DnaB.</text>
</comment>
<dbReference type="Gene3D" id="3.40.1360.10">
    <property type="match status" value="1"/>
</dbReference>
<dbReference type="Gene3D" id="3.90.980.10">
    <property type="entry name" value="DNA primase, catalytic core, N-terminal domain"/>
    <property type="match status" value="1"/>
</dbReference>
<evidence type="ECO:0000256" key="6">
    <source>
        <dbReference type="ARBA" id="ARBA00022723"/>
    </source>
</evidence>
<feature type="zinc finger region" description="CHC2-type" evidence="14">
    <location>
        <begin position="70"/>
        <end position="96"/>
    </location>
</feature>
<keyword evidence="8 13" id="KW-0862">Zinc</keyword>
<dbReference type="GO" id="GO:0000428">
    <property type="term" value="C:DNA-directed RNA polymerase complex"/>
    <property type="evidence" value="ECO:0007669"/>
    <property type="project" value="UniProtKB-KW"/>
</dbReference>
<keyword evidence="9" id="KW-0460">Magnesium</keyword>
<dbReference type="SUPFAM" id="SSF56731">
    <property type="entry name" value="DNA primase core"/>
    <property type="match status" value="1"/>
</dbReference>
<dbReference type="InterPro" id="IPR006295">
    <property type="entry name" value="DNA_primase_DnaG"/>
</dbReference>
<dbReference type="InterPro" id="IPR013264">
    <property type="entry name" value="DNAG_N"/>
</dbReference>
<evidence type="ECO:0000259" key="15">
    <source>
        <dbReference type="PROSITE" id="PS50880"/>
    </source>
</evidence>
<evidence type="ECO:0000313" key="17">
    <source>
        <dbReference type="Proteomes" id="UP000316238"/>
    </source>
</evidence>
<keyword evidence="3 12" id="KW-0808">Transferase</keyword>
<evidence type="ECO:0000313" key="16">
    <source>
        <dbReference type="EMBL" id="TAA74855.1"/>
    </source>
</evidence>
<comment type="caution">
    <text evidence="16">The sequence shown here is derived from an EMBL/GenBank/DDBJ whole genome shotgun (WGS) entry which is preliminary data.</text>
</comment>
<dbReference type="GO" id="GO:0003899">
    <property type="term" value="F:DNA-directed RNA polymerase activity"/>
    <property type="evidence" value="ECO:0007669"/>
    <property type="project" value="UniProtKB-UniRule"/>
</dbReference>
<dbReference type="FunFam" id="3.90.580.10:FF:000001">
    <property type="entry name" value="DNA primase"/>
    <property type="match status" value="1"/>
</dbReference>
<dbReference type="GO" id="GO:0003677">
    <property type="term" value="F:DNA binding"/>
    <property type="evidence" value="ECO:0007669"/>
    <property type="project" value="UniProtKB-KW"/>
</dbReference>
<dbReference type="EC" id="2.7.7.101" evidence="12"/>
<comment type="catalytic activity">
    <reaction evidence="12">
        <text>ssDNA + n NTP = ssDNA/pppN(pN)n-1 hybrid + (n-1) diphosphate.</text>
        <dbReference type="EC" id="2.7.7.101"/>
    </reaction>
</comment>
<dbReference type="GO" id="GO:0008270">
    <property type="term" value="F:zinc ion binding"/>
    <property type="evidence" value="ECO:0007669"/>
    <property type="project" value="UniProtKB-KW"/>
</dbReference>
<comment type="caution">
    <text evidence="12">Lacks conserved residue(s) required for the propagation of feature annotation.</text>
</comment>
<sequence length="635" mass="71215">MIDIQSFVVYDLTSALNNVPDWQNLVGKIMTFSDSWDEAINRVREAADIVQIIGEHVQLKRAGNRFSGLCPFHGEKTPSFSVNPQGQFQFFKCFGCGESGDVFDFLMKYQNLSFPEALKDLARRYQISLPERKLNEAEQERRRQRELLHQVNEAAAQLFHEYLLKAPQAEAARQYLRQRGVPPDFVEQYQLGYAPAQWDFITSQLIVKFPAELVEQSGLIVRKDKNRWYDRFRDRVMFPILDLSGKTAAFGGRILGEGQPKYMNSPESLIFEKSRILFGLHQHREAIRKSRRAIVVEGNFDLLLLAVHGISNAVAPLGTALTKEHVRTLRSYCSEVVLLFDGDSAGLKAARRSIPFFLNEQLEAKVALLPQGHDPDSLVREKGAAGIQELVNTAAPLPEFVFSALAQEHGLTLSGKSKIMAELTDLVKQSPDQAQRELIAAHFGSKLGVSLGQLLPGTPLPQAKAEVQELPPLPEDMPVFDHEPIHETFVPLPPKQQRLLSFLVLYPEHFNELIQGGLLDYVRGCVPTVQTVVAAMQQLTAEGSFMPELLLSVLSGSQERQHVADLLRQGSDDVAGNDEEQGQALCGELLAWLRKAQKQQDGAELQQLLQRAIQNGDDGLIQELLQKIYIIRSEK</sequence>
<comment type="similarity">
    <text evidence="12 13">Belongs to the DnaG primase family.</text>
</comment>
<comment type="function">
    <text evidence="12 13">RNA polymerase that catalyzes the synthesis of short RNA molecules used as primers for DNA polymerase during DNA replication.</text>
</comment>
<evidence type="ECO:0000256" key="8">
    <source>
        <dbReference type="ARBA" id="ARBA00022833"/>
    </source>
</evidence>
<dbReference type="InterPro" id="IPR037068">
    <property type="entry name" value="DNA_primase_core_N_sf"/>
</dbReference>
<keyword evidence="10 12" id="KW-0238">DNA-binding</keyword>
<keyword evidence="1 12" id="KW-0240">DNA-directed RNA polymerase</keyword>
<dbReference type="PIRSF" id="PIRSF002811">
    <property type="entry name" value="DnaG"/>
    <property type="match status" value="1"/>
</dbReference>
<dbReference type="Pfam" id="PF13155">
    <property type="entry name" value="Toprim_2"/>
    <property type="match status" value="1"/>
</dbReference>
<evidence type="ECO:0000256" key="10">
    <source>
        <dbReference type="ARBA" id="ARBA00023125"/>
    </source>
</evidence>
<dbReference type="GO" id="GO:1990077">
    <property type="term" value="C:primosome complex"/>
    <property type="evidence" value="ECO:0007669"/>
    <property type="project" value="UniProtKB-KW"/>
</dbReference>
<dbReference type="PANTHER" id="PTHR30313">
    <property type="entry name" value="DNA PRIMASE"/>
    <property type="match status" value="1"/>
</dbReference>
<dbReference type="InterPro" id="IPR006171">
    <property type="entry name" value="TOPRIM_dom"/>
</dbReference>
<dbReference type="InterPro" id="IPR050219">
    <property type="entry name" value="DnaG_primase"/>
</dbReference>
<dbReference type="CDD" id="cd03364">
    <property type="entry name" value="TOPRIM_DnaG_primases"/>
    <property type="match status" value="1"/>
</dbReference>
<dbReference type="Proteomes" id="UP000316238">
    <property type="component" value="Unassembled WGS sequence"/>
</dbReference>
<evidence type="ECO:0000256" key="5">
    <source>
        <dbReference type="ARBA" id="ARBA00022705"/>
    </source>
</evidence>
<dbReference type="GO" id="GO:0005737">
    <property type="term" value="C:cytoplasm"/>
    <property type="evidence" value="ECO:0007669"/>
    <property type="project" value="TreeGrafter"/>
</dbReference>
<dbReference type="Pfam" id="PF01807">
    <property type="entry name" value="Zn_ribbon_DnaG"/>
    <property type="match status" value="1"/>
</dbReference>
<dbReference type="SMART" id="SM00493">
    <property type="entry name" value="TOPRIM"/>
    <property type="match status" value="1"/>
</dbReference>
<dbReference type="SMART" id="SM00400">
    <property type="entry name" value="ZnF_CHCC"/>
    <property type="match status" value="1"/>
</dbReference>
<dbReference type="SUPFAM" id="SSF57783">
    <property type="entry name" value="Zinc beta-ribbon"/>
    <property type="match status" value="1"/>
</dbReference>
<dbReference type="InterPro" id="IPR019475">
    <property type="entry name" value="DNA_primase_DnaB-bd"/>
</dbReference>
<dbReference type="PANTHER" id="PTHR30313:SF2">
    <property type="entry name" value="DNA PRIMASE"/>
    <property type="match status" value="1"/>
</dbReference>
<evidence type="ECO:0000256" key="1">
    <source>
        <dbReference type="ARBA" id="ARBA00022478"/>
    </source>
</evidence>
<dbReference type="Pfam" id="PF10410">
    <property type="entry name" value="DnaB_bind"/>
    <property type="match status" value="1"/>
</dbReference>
<evidence type="ECO:0000256" key="9">
    <source>
        <dbReference type="ARBA" id="ARBA00022842"/>
    </source>
</evidence>
<dbReference type="InterPro" id="IPR030846">
    <property type="entry name" value="DnaG_bac"/>
</dbReference>
<keyword evidence="5 12" id="KW-0235">DNA replication</keyword>
<evidence type="ECO:0000256" key="12">
    <source>
        <dbReference type="HAMAP-Rule" id="MF_00974"/>
    </source>
</evidence>
<reference evidence="16" key="1">
    <citation type="submission" date="2017-07" db="EMBL/GenBank/DDBJ databases">
        <title>The cable genome - Insights into the physiology and evolution of filamentous bacteria capable of sulfide oxidation via long distance electron transfer.</title>
        <authorList>
            <person name="Thorup C."/>
            <person name="Bjerg J.T."/>
            <person name="Schreiber L."/>
            <person name="Nielsen L.P."/>
            <person name="Kjeldsen K.U."/>
            <person name="Boesen T."/>
            <person name="Boggild A."/>
            <person name="Meysman F."/>
            <person name="Geelhoed J."/>
            <person name="Schramm A."/>
        </authorList>
    </citation>
    <scope>NUCLEOTIDE SEQUENCE [LARGE SCALE GENOMIC DNA]</scope>
    <source>
        <strain evidence="16">GS</strain>
    </source>
</reference>
<dbReference type="Gene3D" id="3.90.580.10">
    <property type="entry name" value="Zinc finger, CHC2-type domain"/>
    <property type="match status" value="1"/>
</dbReference>
<evidence type="ECO:0000256" key="4">
    <source>
        <dbReference type="ARBA" id="ARBA00022695"/>
    </source>
</evidence>
<keyword evidence="11 12" id="KW-0804">Transcription</keyword>
<dbReference type="InterPro" id="IPR002694">
    <property type="entry name" value="Znf_CHC2"/>
</dbReference>
<dbReference type="EMBL" id="NQJD01000016">
    <property type="protein sequence ID" value="TAA74855.1"/>
    <property type="molecule type" value="Genomic_DNA"/>
</dbReference>
<keyword evidence="6 13" id="KW-0479">Metal-binding</keyword>
<dbReference type="GO" id="GO:0006269">
    <property type="term" value="P:DNA replication, synthesis of primer"/>
    <property type="evidence" value="ECO:0007669"/>
    <property type="project" value="UniProtKB-UniRule"/>
</dbReference>
<name>A0A521G1G7_9BACT</name>
<keyword evidence="4 12" id="KW-0548">Nucleotidyltransferase</keyword>
<proteinExistence type="inferred from homology"/>
<dbReference type="NCBIfam" id="TIGR01391">
    <property type="entry name" value="dnaG"/>
    <property type="match status" value="1"/>
</dbReference>
<evidence type="ECO:0000256" key="14">
    <source>
        <dbReference type="PIRSR" id="PIRSR002811-1"/>
    </source>
</evidence>
<keyword evidence="7 14" id="KW-0863">Zinc-finger</keyword>
<keyword evidence="17" id="KW-1185">Reference proteome</keyword>
<dbReference type="PROSITE" id="PS50880">
    <property type="entry name" value="TOPRIM"/>
    <property type="match status" value="1"/>
</dbReference>
<dbReference type="InterPro" id="IPR036977">
    <property type="entry name" value="DNA_primase_Znf_CHC2"/>
</dbReference>
<gene>
    <name evidence="12" type="primary">dnaG</name>
    <name evidence="16" type="ORF">CDV28_11631</name>
</gene>
<dbReference type="InterPro" id="IPR034151">
    <property type="entry name" value="TOPRIM_DnaG_bac"/>
</dbReference>
<feature type="domain" description="Toprim" evidence="15">
    <location>
        <begin position="291"/>
        <end position="370"/>
    </location>
</feature>
<dbReference type="HAMAP" id="MF_00974">
    <property type="entry name" value="DNA_primase_DnaG"/>
    <property type="match status" value="1"/>
</dbReference>
<evidence type="ECO:0000256" key="2">
    <source>
        <dbReference type="ARBA" id="ARBA00022515"/>
    </source>
</evidence>
<evidence type="ECO:0000256" key="11">
    <source>
        <dbReference type="ARBA" id="ARBA00023163"/>
    </source>
</evidence>
<dbReference type="AlphaFoldDB" id="A0A521G1G7"/>